<dbReference type="PROSITE" id="PS50110">
    <property type="entry name" value="RESPONSE_REGULATORY"/>
    <property type="match status" value="1"/>
</dbReference>
<evidence type="ECO:0000259" key="3">
    <source>
        <dbReference type="PROSITE" id="PS50110"/>
    </source>
</evidence>
<dbReference type="InterPro" id="IPR050595">
    <property type="entry name" value="Bact_response_regulator"/>
</dbReference>
<accession>A0ABZ1C5L0</accession>
<sequence length="123" mass="13629">MQAHHILSIDDEDIIRELLGELLEAHGYRFTGVGTPHEALNIARSDPPDLIITDLQLEESDGLELVEKMAELVPDAPVILLTGILFDSQTVNETLSNKISTYISKTAPLSDLLAEVKRLLKDR</sequence>
<dbReference type="EMBL" id="CP139781">
    <property type="protein sequence ID" value="WRQ87014.1"/>
    <property type="molecule type" value="Genomic_DNA"/>
</dbReference>
<dbReference type="InterPro" id="IPR011006">
    <property type="entry name" value="CheY-like_superfamily"/>
</dbReference>
<evidence type="ECO:0000256" key="2">
    <source>
        <dbReference type="PROSITE-ProRule" id="PRU00169"/>
    </source>
</evidence>
<dbReference type="PANTHER" id="PTHR44591:SF3">
    <property type="entry name" value="RESPONSE REGULATORY DOMAIN-CONTAINING PROTEIN"/>
    <property type="match status" value="1"/>
</dbReference>
<organism evidence="4 5">
    <name type="scientific">Actomonas aquatica</name>
    <dbReference type="NCBI Taxonomy" id="2866162"/>
    <lineage>
        <taxon>Bacteria</taxon>
        <taxon>Pseudomonadati</taxon>
        <taxon>Verrucomicrobiota</taxon>
        <taxon>Opitutia</taxon>
        <taxon>Opitutales</taxon>
        <taxon>Opitutaceae</taxon>
        <taxon>Actomonas</taxon>
    </lineage>
</organism>
<dbReference type="InterPro" id="IPR001789">
    <property type="entry name" value="Sig_transdc_resp-reg_receiver"/>
</dbReference>
<dbReference type="SUPFAM" id="SSF52172">
    <property type="entry name" value="CheY-like"/>
    <property type="match status" value="1"/>
</dbReference>
<dbReference type="Pfam" id="PF00072">
    <property type="entry name" value="Response_reg"/>
    <property type="match status" value="1"/>
</dbReference>
<proteinExistence type="predicted"/>
<dbReference type="Proteomes" id="UP000738431">
    <property type="component" value="Chromosome"/>
</dbReference>
<evidence type="ECO:0000313" key="4">
    <source>
        <dbReference type="EMBL" id="WRQ87014.1"/>
    </source>
</evidence>
<dbReference type="RefSeq" id="WP_221029571.1">
    <property type="nucleotide sequence ID" value="NZ_CP139781.1"/>
</dbReference>
<evidence type="ECO:0000256" key="1">
    <source>
        <dbReference type="ARBA" id="ARBA00022553"/>
    </source>
</evidence>
<reference evidence="4 5" key="2">
    <citation type="submission" date="2023-12" db="EMBL/GenBank/DDBJ databases">
        <title>Description of an unclassified Opitutus bacterium of Verrucomicrobiota.</title>
        <authorList>
            <person name="Zhang D.-F."/>
        </authorList>
    </citation>
    <scope>NUCLEOTIDE SEQUENCE [LARGE SCALE GENOMIC DNA]</scope>
    <source>
        <strain evidence="4 5">WL0086</strain>
    </source>
</reference>
<name>A0ABZ1C5L0_9BACT</name>
<reference evidence="4 5" key="1">
    <citation type="submission" date="2021-08" db="EMBL/GenBank/DDBJ databases">
        <authorList>
            <person name="Zhang D."/>
            <person name="Zhang A."/>
            <person name="Wang L."/>
        </authorList>
    </citation>
    <scope>NUCLEOTIDE SEQUENCE [LARGE SCALE GENOMIC DNA]</scope>
    <source>
        <strain evidence="4 5">WL0086</strain>
    </source>
</reference>
<dbReference type="SMART" id="SM00448">
    <property type="entry name" value="REC"/>
    <property type="match status" value="1"/>
</dbReference>
<keyword evidence="5" id="KW-1185">Reference proteome</keyword>
<dbReference type="CDD" id="cd00156">
    <property type="entry name" value="REC"/>
    <property type="match status" value="1"/>
</dbReference>
<gene>
    <name evidence="4" type="ORF">K1X11_019545</name>
</gene>
<feature type="domain" description="Response regulatory" evidence="3">
    <location>
        <begin position="5"/>
        <end position="120"/>
    </location>
</feature>
<evidence type="ECO:0000313" key="5">
    <source>
        <dbReference type="Proteomes" id="UP000738431"/>
    </source>
</evidence>
<dbReference type="Gene3D" id="3.40.50.2300">
    <property type="match status" value="1"/>
</dbReference>
<feature type="modified residue" description="4-aspartylphosphate" evidence="2">
    <location>
        <position position="54"/>
    </location>
</feature>
<dbReference type="PANTHER" id="PTHR44591">
    <property type="entry name" value="STRESS RESPONSE REGULATOR PROTEIN 1"/>
    <property type="match status" value="1"/>
</dbReference>
<keyword evidence="1 2" id="KW-0597">Phosphoprotein</keyword>
<protein>
    <submittedName>
        <fullName evidence="4">Response regulator</fullName>
    </submittedName>
</protein>